<evidence type="ECO:0000256" key="2">
    <source>
        <dbReference type="ARBA" id="ARBA00022737"/>
    </source>
</evidence>
<feature type="compositionally biased region" description="Gly residues" evidence="4">
    <location>
        <begin position="457"/>
        <end position="473"/>
    </location>
</feature>
<dbReference type="SMART" id="SM00320">
    <property type="entry name" value="WD40"/>
    <property type="match status" value="7"/>
</dbReference>
<keyword evidence="7" id="KW-1185">Reference proteome</keyword>
<dbReference type="PANTHER" id="PTHR19855">
    <property type="entry name" value="WD40 REPEAT PROTEIN 12, 37"/>
    <property type="match status" value="1"/>
</dbReference>
<dbReference type="InterPro" id="IPR036322">
    <property type="entry name" value="WD40_repeat_dom_sf"/>
</dbReference>
<dbReference type="InterPro" id="IPR001810">
    <property type="entry name" value="F-box_dom"/>
</dbReference>
<dbReference type="PROSITE" id="PS00678">
    <property type="entry name" value="WD_REPEATS_1"/>
    <property type="match status" value="1"/>
</dbReference>
<feature type="compositionally biased region" description="Low complexity" evidence="4">
    <location>
        <begin position="96"/>
        <end position="123"/>
    </location>
</feature>
<dbReference type="InterPro" id="IPR019775">
    <property type="entry name" value="WD40_repeat_CS"/>
</dbReference>
<keyword evidence="1 3" id="KW-0853">WD repeat</keyword>
<dbReference type="InterPro" id="IPR036047">
    <property type="entry name" value="F-box-like_dom_sf"/>
</dbReference>
<feature type="compositionally biased region" description="Low complexity" evidence="4">
    <location>
        <begin position="820"/>
        <end position="829"/>
    </location>
</feature>
<feature type="compositionally biased region" description="Gly residues" evidence="4">
    <location>
        <begin position="930"/>
        <end position="963"/>
    </location>
</feature>
<feature type="compositionally biased region" description="Gly residues" evidence="4">
    <location>
        <begin position="904"/>
        <end position="921"/>
    </location>
</feature>
<dbReference type="Gramene" id="PNW81431">
    <property type="protein sequence ID" value="PNW81431"/>
    <property type="gene ID" value="CHLRE_07g355750v5"/>
</dbReference>
<reference evidence="6 7" key="1">
    <citation type="journal article" date="2007" name="Science">
        <title>The Chlamydomonas genome reveals the evolution of key animal and plant functions.</title>
        <authorList>
            <person name="Merchant S.S."/>
            <person name="Prochnik S.E."/>
            <person name="Vallon O."/>
            <person name="Harris E.H."/>
            <person name="Karpowicz S.J."/>
            <person name="Witman G.B."/>
            <person name="Terry A."/>
            <person name="Salamov A."/>
            <person name="Fritz-Laylin L.K."/>
            <person name="Marechal-Drouard L."/>
            <person name="Marshall W.F."/>
            <person name="Qu L.H."/>
            <person name="Nelson D.R."/>
            <person name="Sanderfoot A.A."/>
            <person name="Spalding M.H."/>
            <person name="Kapitonov V.V."/>
            <person name="Ren Q."/>
            <person name="Ferris P."/>
            <person name="Lindquist E."/>
            <person name="Shapiro H."/>
            <person name="Lucas S.M."/>
            <person name="Grimwood J."/>
            <person name="Schmutz J."/>
            <person name="Cardol P."/>
            <person name="Cerutti H."/>
            <person name="Chanfreau G."/>
            <person name="Chen C.L."/>
            <person name="Cognat V."/>
            <person name="Croft M.T."/>
            <person name="Dent R."/>
            <person name="Dutcher S."/>
            <person name="Fernandez E."/>
            <person name="Fukuzawa H."/>
            <person name="Gonzalez-Ballester D."/>
            <person name="Gonzalez-Halphen D."/>
            <person name="Hallmann A."/>
            <person name="Hanikenne M."/>
            <person name="Hippler M."/>
            <person name="Inwood W."/>
            <person name="Jabbari K."/>
            <person name="Kalanon M."/>
            <person name="Kuras R."/>
            <person name="Lefebvre P.A."/>
            <person name="Lemaire S.D."/>
            <person name="Lobanov A.V."/>
            <person name="Lohr M."/>
            <person name="Manuell A."/>
            <person name="Meier I."/>
            <person name="Mets L."/>
            <person name="Mittag M."/>
            <person name="Mittelmeier T."/>
            <person name="Moroney J.V."/>
            <person name="Moseley J."/>
            <person name="Napoli C."/>
            <person name="Nedelcu A.M."/>
            <person name="Niyogi K."/>
            <person name="Novoselov S.V."/>
            <person name="Paulsen I.T."/>
            <person name="Pazour G."/>
            <person name="Purton S."/>
            <person name="Ral J.P."/>
            <person name="Riano-Pachon D.M."/>
            <person name="Riekhof W."/>
            <person name="Rymarquis L."/>
            <person name="Schroda M."/>
            <person name="Stern D."/>
            <person name="Umen J."/>
            <person name="Willows R."/>
            <person name="Wilson N."/>
            <person name="Zimmer S.L."/>
            <person name="Allmer J."/>
            <person name="Balk J."/>
            <person name="Bisova K."/>
            <person name="Chen C.J."/>
            <person name="Elias M."/>
            <person name="Gendler K."/>
            <person name="Hauser C."/>
            <person name="Lamb M.R."/>
            <person name="Ledford H."/>
            <person name="Long J.C."/>
            <person name="Minagawa J."/>
            <person name="Page M.D."/>
            <person name="Pan J."/>
            <person name="Pootakham W."/>
            <person name="Roje S."/>
            <person name="Rose A."/>
            <person name="Stahlberg E."/>
            <person name="Terauchi A.M."/>
            <person name="Yang P."/>
            <person name="Ball S."/>
            <person name="Bowler C."/>
            <person name="Dieckmann C.L."/>
            <person name="Gladyshev V.N."/>
            <person name="Green P."/>
            <person name="Jorgensen R."/>
            <person name="Mayfield S."/>
            <person name="Mueller-Roeber B."/>
            <person name="Rajamani S."/>
            <person name="Sayre R.T."/>
            <person name="Brokstein P."/>
            <person name="Dubchak I."/>
            <person name="Goodstein D."/>
            <person name="Hornick L."/>
            <person name="Huang Y.W."/>
            <person name="Jhaveri J."/>
            <person name="Luo Y."/>
            <person name="Martinez D."/>
            <person name="Ngau W.C."/>
            <person name="Otillar B."/>
            <person name="Poliakov A."/>
            <person name="Porter A."/>
            <person name="Szajkowski L."/>
            <person name="Werner G."/>
            <person name="Zhou K."/>
            <person name="Grigoriev I.V."/>
            <person name="Rokhsar D.S."/>
            <person name="Grossman A.R."/>
        </authorList>
    </citation>
    <scope>NUCLEOTIDE SEQUENCE [LARGE SCALE GENOMIC DNA]</scope>
    <source>
        <strain evidence="7">CC-503</strain>
    </source>
</reference>
<dbReference type="InterPro" id="IPR015943">
    <property type="entry name" value="WD40/YVTN_repeat-like_dom_sf"/>
</dbReference>
<dbReference type="InterPro" id="IPR020472">
    <property type="entry name" value="WD40_PAC1"/>
</dbReference>
<evidence type="ECO:0000313" key="7">
    <source>
        <dbReference type="Proteomes" id="UP000006906"/>
    </source>
</evidence>
<evidence type="ECO:0000256" key="4">
    <source>
        <dbReference type="SAM" id="MobiDB-lite"/>
    </source>
</evidence>
<proteinExistence type="predicted"/>
<organism evidence="6 7">
    <name type="scientific">Chlamydomonas reinhardtii</name>
    <name type="common">Chlamydomonas smithii</name>
    <dbReference type="NCBI Taxonomy" id="3055"/>
    <lineage>
        <taxon>Eukaryota</taxon>
        <taxon>Viridiplantae</taxon>
        <taxon>Chlorophyta</taxon>
        <taxon>core chlorophytes</taxon>
        <taxon>Chlorophyceae</taxon>
        <taxon>CS clade</taxon>
        <taxon>Chlamydomonadales</taxon>
        <taxon>Chlamydomonadaceae</taxon>
        <taxon>Chlamydomonas</taxon>
    </lineage>
</organism>
<dbReference type="STRING" id="3055.A0A2K3DLP0"/>
<dbReference type="InParanoid" id="A0A2K3DLP0"/>
<feature type="repeat" description="WD" evidence="3">
    <location>
        <begin position="254"/>
        <end position="295"/>
    </location>
</feature>
<feature type="compositionally biased region" description="Low complexity" evidence="4">
    <location>
        <begin position="474"/>
        <end position="490"/>
    </location>
</feature>
<dbReference type="Gene3D" id="2.130.10.10">
    <property type="entry name" value="YVTN repeat-like/Quinoprotein amine dehydrogenase"/>
    <property type="match status" value="3"/>
</dbReference>
<accession>A0A2K3DLP0</accession>
<dbReference type="Gene3D" id="1.20.1280.50">
    <property type="match status" value="1"/>
</dbReference>
<dbReference type="Proteomes" id="UP000006906">
    <property type="component" value="Chromosome 7"/>
</dbReference>
<dbReference type="PRINTS" id="PR00320">
    <property type="entry name" value="GPROTEINBRPT"/>
</dbReference>
<evidence type="ECO:0000256" key="1">
    <source>
        <dbReference type="ARBA" id="ARBA00022574"/>
    </source>
</evidence>
<dbReference type="InterPro" id="IPR001680">
    <property type="entry name" value="WD40_rpt"/>
</dbReference>
<protein>
    <recommendedName>
        <fullName evidence="5">F-box domain-containing protein</fullName>
    </recommendedName>
</protein>
<feature type="region of interest" description="Disordered" evidence="4">
    <location>
        <begin position="897"/>
        <end position="969"/>
    </location>
</feature>
<dbReference type="AlphaFoldDB" id="A0A2K3DLP0"/>
<dbReference type="PROSITE" id="PS50181">
    <property type="entry name" value="FBOX"/>
    <property type="match status" value="1"/>
</dbReference>
<dbReference type="CDD" id="cd09917">
    <property type="entry name" value="F-box_SF"/>
    <property type="match status" value="1"/>
</dbReference>
<feature type="compositionally biased region" description="Gly residues" evidence="4">
    <location>
        <begin position="844"/>
        <end position="856"/>
    </location>
</feature>
<name>A0A2K3DLP0_CHLRE</name>
<dbReference type="EMBL" id="CM008968">
    <property type="protein sequence ID" value="PNW81431.1"/>
    <property type="molecule type" value="Genomic_DNA"/>
</dbReference>
<dbReference type="RefSeq" id="XP_042923219.1">
    <property type="nucleotide sequence ID" value="XM_043064651.1"/>
</dbReference>
<evidence type="ECO:0000259" key="5">
    <source>
        <dbReference type="PROSITE" id="PS50181"/>
    </source>
</evidence>
<dbReference type="PROSITE" id="PS50082">
    <property type="entry name" value="WD_REPEATS_2"/>
    <property type="match status" value="1"/>
</dbReference>
<feature type="domain" description="F-box" evidence="5">
    <location>
        <begin position="14"/>
        <end position="64"/>
    </location>
</feature>
<dbReference type="PROSITE" id="PS50294">
    <property type="entry name" value="WD_REPEATS_REGION"/>
    <property type="match status" value="1"/>
</dbReference>
<dbReference type="SUPFAM" id="SSF50978">
    <property type="entry name" value="WD40 repeat-like"/>
    <property type="match status" value="1"/>
</dbReference>
<feature type="region of interest" description="Disordered" evidence="4">
    <location>
        <begin position="711"/>
        <end position="883"/>
    </location>
</feature>
<dbReference type="SUPFAM" id="SSF81383">
    <property type="entry name" value="F-box domain"/>
    <property type="match status" value="1"/>
</dbReference>
<feature type="compositionally biased region" description="Low complexity" evidence="4">
    <location>
        <begin position="722"/>
        <end position="759"/>
    </location>
</feature>
<keyword evidence="2" id="KW-0677">Repeat</keyword>
<dbReference type="GeneID" id="66054236"/>
<dbReference type="Pfam" id="PF12937">
    <property type="entry name" value="F-box-like"/>
    <property type="match status" value="1"/>
</dbReference>
<dbReference type="KEGG" id="cre:CHLRE_07g355750v5"/>
<dbReference type="Pfam" id="PF00400">
    <property type="entry name" value="WD40"/>
    <property type="match status" value="4"/>
</dbReference>
<feature type="region of interest" description="Disordered" evidence="4">
    <location>
        <begin position="446"/>
        <end position="490"/>
    </location>
</feature>
<dbReference type="PANTHER" id="PTHR19855:SF11">
    <property type="entry name" value="RIBOSOME BIOGENESIS PROTEIN WDR12"/>
    <property type="match status" value="1"/>
</dbReference>
<gene>
    <name evidence="6" type="ORF">CHLRE_07g355750v5</name>
</gene>
<evidence type="ECO:0000256" key="3">
    <source>
        <dbReference type="PROSITE-ProRule" id="PRU00221"/>
    </source>
</evidence>
<evidence type="ECO:0000313" key="6">
    <source>
        <dbReference type="EMBL" id="PNW81431.1"/>
    </source>
</evidence>
<sequence>MTALESQSDGEEPASGIGALPEGCLNMIFDLLRPRDRASVSCVCRCWHKLVGVEAAANLVWRSFYSARWQLSGAAHWPCPAASAMGCGGLTGPDPATSSATSTSTLATCSGPRPSTSRPVPVASASPAASTCGSASASACGSIATSAAATPLSCSPASDLSCGPGGASPLPLPCLGARGWSPAAAAAPRSGWALGASPEGAAAASGVLSSGGGGGGGGGGRWLDAGGEVRWQRAYGAKMQRLKSWGGRYSADQVVGHKSAVRSVRLLPAFNLLATASLDRTVRLWDLSAGLPLAASRPHGGTVRCLALGAGLLASGCSDNLVRLWEPPAAAAAAATRYRALGAAPPPALDAAGAGALGLGGGCGGGGSQSAAAVPLFDLVQTPQLLRGHTGPVSCLSLDEGGGCGSSGGGGGRGCSSSGLGLGADGAETLFSGSWDCTVRIWRRSEPQASGDDSDDGGGAGACVSSSGGGGSSGDESGSSKAAGGSSSSSSGWACSGVLGYSDWVYAVAVRAGNLLVAAGGEVVVTDAQTGRAVRRFAGLHDGGTVACLEGCRSGRLLFTAAGDGLLLAHDLRMKQGSRVLWHHNSAVTGLSFEDPWVASSAADGTIILQDSEQALAAGGPGPGCWGGKGPVSVTHAATAAACGAGAAGGGGPRCRALHCPPGQPALCLDLSDQWLAAGTESGVVRLWDFTGAAAAAERATAARAARSAARAARVTGGGGRSAPAQPQSQSQHDQPAANGRGKAAASGAAASQSAPCGAVSHDEWGAAVEEAPKPPAGRADAAWADEGEDAGGWGGEWDSVAAASNRRGRGGGGGGGSSSSGSRSRQGRAPPQQYHHQALASGSAGGGSGGGGAGAHGPRHGAHGRQHQHQQHQGRGGHLPACAAASGAPVFRYVSTHNHNHAGGSGAGGAGGPAGAGGRGQQHQQQMYSGGGGGGAGYVPGGGSGGGGGVRRRGGGGGGQRRGGPRQT</sequence>
<dbReference type="OrthoDB" id="190105at2759"/>
<feature type="compositionally biased region" description="Basic residues" evidence="4">
    <location>
        <begin position="858"/>
        <end position="873"/>
    </location>
</feature>
<feature type="region of interest" description="Disordered" evidence="4">
    <location>
        <begin position="93"/>
        <end position="123"/>
    </location>
</feature>